<comment type="subcellular location">
    <subcellularLocation>
        <location evidence="10">Cytoplasm</location>
    </subcellularLocation>
</comment>
<organism evidence="13 14">
    <name type="scientific">Nonomuraea typhae</name>
    <dbReference type="NCBI Taxonomy" id="2603600"/>
    <lineage>
        <taxon>Bacteria</taxon>
        <taxon>Bacillati</taxon>
        <taxon>Actinomycetota</taxon>
        <taxon>Actinomycetes</taxon>
        <taxon>Streptosporangiales</taxon>
        <taxon>Streptosporangiaceae</taxon>
        <taxon>Nonomuraea</taxon>
    </lineage>
</organism>
<feature type="binding site" evidence="10">
    <location>
        <position position="27"/>
    </location>
    <ligand>
        <name>Zn(2+)</name>
        <dbReference type="ChEBI" id="CHEBI:29105"/>
    </ligand>
</feature>
<evidence type="ECO:0000259" key="12">
    <source>
        <dbReference type="Pfam" id="PF23493"/>
    </source>
</evidence>
<dbReference type="EMBL" id="JBITGY010000006">
    <property type="protein sequence ID" value="MFI6500609.1"/>
    <property type="molecule type" value="Genomic_DNA"/>
</dbReference>
<feature type="binding site" evidence="10">
    <location>
        <position position="244"/>
    </location>
    <ligand>
        <name>Zn(2+)</name>
        <dbReference type="ChEBI" id="CHEBI:29105"/>
    </ligand>
</feature>
<evidence type="ECO:0000313" key="14">
    <source>
        <dbReference type="Proteomes" id="UP001612741"/>
    </source>
</evidence>
<dbReference type="Gene3D" id="3.40.50.620">
    <property type="entry name" value="HUPs"/>
    <property type="match status" value="1"/>
</dbReference>
<dbReference type="InterPro" id="IPR056411">
    <property type="entry name" value="CysS_C"/>
</dbReference>
<keyword evidence="14" id="KW-1185">Reference proteome</keyword>
<feature type="short sequence motif" description="'KMSKS' region" evidence="10">
    <location>
        <begin position="276"/>
        <end position="280"/>
    </location>
</feature>
<feature type="domain" description="tRNA synthetases class I catalytic" evidence="11">
    <location>
        <begin position="20"/>
        <end position="323"/>
    </location>
</feature>
<keyword evidence="10" id="KW-0963">Cytoplasm</keyword>
<evidence type="ECO:0000256" key="4">
    <source>
        <dbReference type="ARBA" id="ARBA00022741"/>
    </source>
</evidence>
<dbReference type="PANTHER" id="PTHR10890:SF3">
    <property type="entry name" value="CYSTEINE--TRNA LIGASE, CYTOPLASMIC"/>
    <property type="match status" value="1"/>
</dbReference>
<comment type="catalytic activity">
    <reaction evidence="9 10">
        <text>tRNA(Cys) + L-cysteine + ATP = L-cysteinyl-tRNA(Cys) + AMP + diphosphate</text>
        <dbReference type="Rhea" id="RHEA:17773"/>
        <dbReference type="Rhea" id="RHEA-COMP:9661"/>
        <dbReference type="Rhea" id="RHEA-COMP:9679"/>
        <dbReference type="ChEBI" id="CHEBI:30616"/>
        <dbReference type="ChEBI" id="CHEBI:33019"/>
        <dbReference type="ChEBI" id="CHEBI:35235"/>
        <dbReference type="ChEBI" id="CHEBI:78442"/>
        <dbReference type="ChEBI" id="CHEBI:78517"/>
        <dbReference type="ChEBI" id="CHEBI:456215"/>
        <dbReference type="EC" id="6.1.1.16"/>
    </reaction>
</comment>
<reference evidence="13 14" key="1">
    <citation type="submission" date="2024-10" db="EMBL/GenBank/DDBJ databases">
        <title>The Natural Products Discovery Center: Release of the First 8490 Sequenced Strains for Exploring Actinobacteria Biosynthetic Diversity.</title>
        <authorList>
            <person name="Kalkreuter E."/>
            <person name="Kautsar S.A."/>
            <person name="Yang D."/>
            <person name="Bader C.D."/>
            <person name="Teijaro C.N."/>
            <person name="Fluegel L."/>
            <person name="Davis C.M."/>
            <person name="Simpson J.R."/>
            <person name="Lauterbach L."/>
            <person name="Steele A.D."/>
            <person name="Gui C."/>
            <person name="Meng S."/>
            <person name="Li G."/>
            <person name="Viehrig K."/>
            <person name="Ye F."/>
            <person name="Su P."/>
            <person name="Kiefer A.F."/>
            <person name="Nichols A."/>
            <person name="Cepeda A.J."/>
            <person name="Yan W."/>
            <person name="Fan B."/>
            <person name="Jiang Y."/>
            <person name="Adhikari A."/>
            <person name="Zheng C.-J."/>
            <person name="Schuster L."/>
            <person name="Cowan T.M."/>
            <person name="Smanski M.J."/>
            <person name="Chevrette M.G."/>
            <person name="De Carvalho L.P.S."/>
            <person name="Shen B."/>
        </authorList>
    </citation>
    <scope>NUCLEOTIDE SEQUENCE [LARGE SCALE GENOMIC DNA]</scope>
    <source>
        <strain evidence="13 14">NPDC050545</strain>
    </source>
</reference>
<evidence type="ECO:0000256" key="2">
    <source>
        <dbReference type="ARBA" id="ARBA00022598"/>
    </source>
</evidence>
<evidence type="ECO:0000313" key="13">
    <source>
        <dbReference type="EMBL" id="MFI6500609.1"/>
    </source>
</evidence>
<feature type="binding site" evidence="10">
    <location>
        <position position="219"/>
    </location>
    <ligand>
        <name>Zn(2+)</name>
        <dbReference type="ChEBI" id="CHEBI:29105"/>
    </ligand>
</feature>
<evidence type="ECO:0000256" key="6">
    <source>
        <dbReference type="ARBA" id="ARBA00022840"/>
    </source>
</evidence>
<feature type="binding site" evidence="10">
    <location>
        <position position="248"/>
    </location>
    <ligand>
        <name>Zn(2+)</name>
        <dbReference type="ChEBI" id="CHEBI:29105"/>
    </ligand>
</feature>
<dbReference type="Gene3D" id="1.20.120.640">
    <property type="entry name" value="Anticodon-binding domain of a subclass of class I aminoacyl-tRNA synthetases"/>
    <property type="match status" value="1"/>
</dbReference>
<dbReference type="Pfam" id="PF01406">
    <property type="entry name" value="tRNA-synt_1e"/>
    <property type="match status" value="1"/>
</dbReference>
<evidence type="ECO:0000256" key="7">
    <source>
        <dbReference type="ARBA" id="ARBA00022917"/>
    </source>
</evidence>
<dbReference type="InterPro" id="IPR024909">
    <property type="entry name" value="Cys-tRNA/MSH_ligase"/>
</dbReference>
<dbReference type="PRINTS" id="PR00983">
    <property type="entry name" value="TRNASYNTHCYS"/>
</dbReference>
<dbReference type="RefSeq" id="WP_397084611.1">
    <property type="nucleotide sequence ID" value="NZ_JBITGY010000006.1"/>
</dbReference>
<dbReference type="PANTHER" id="PTHR10890">
    <property type="entry name" value="CYSTEINYL-TRNA SYNTHETASE"/>
    <property type="match status" value="1"/>
</dbReference>
<comment type="subunit">
    <text evidence="1 10">Monomer.</text>
</comment>
<keyword evidence="7 10" id="KW-0648">Protein biosynthesis</keyword>
<keyword evidence="8 10" id="KW-0030">Aminoacyl-tRNA synthetase</keyword>
<comment type="caution">
    <text evidence="13">The sequence shown here is derived from an EMBL/GenBank/DDBJ whole genome shotgun (WGS) entry which is preliminary data.</text>
</comment>
<dbReference type="InterPro" id="IPR009080">
    <property type="entry name" value="tRNAsynth_Ia_anticodon-bd"/>
</dbReference>
<feature type="domain" description="Cysteinyl-tRNA ligase anticodon binding" evidence="12">
    <location>
        <begin position="407"/>
        <end position="455"/>
    </location>
</feature>
<dbReference type="HAMAP" id="MF_00041">
    <property type="entry name" value="Cys_tRNA_synth"/>
    <property type="match status" value="1"/>
</dbReference>
<comment type="similarity">
    <text evidence="10">Belongs to the class-I aminoacyl-tRNA synthetase family.</text>
</comment>
<evidence type="ECO:0000259" key="11">
    <source>
        <dbReference type="Pfam" id="PF01406"/>
    </source>
</evidence>
<dbReference type="Pfam" id="PF23493">
    <property type="entry name" value="CysS_C"/>
    <property type="match status" value="1"/>
</dbReference>
<keyword evidence="2 10" id="KW-0436">Ligase</keyword>
<sequence length="459" mass="51474">MLRIYDTRTRKAETISPTSGVVRMYSCGPTVYRFAHVGNLRTYLLSDLLRRVLEARRTRVRTCQNITDVGHLVDDAETGEDKILLQARAEGRSTLDVARFYEDAFRRDCAALNVRPADVTPRATETIDLMIELIVKLMEKGHAYAVPDGSVFFAAETFPTYGEISGNRLDALKPGHRGEGVDPRKRFHADWALWKQSGRDFTWETPWGGTGFPGWHIECSAMSMRFLGEHIDLHTGGIDLRFPHHEDERAQSDAAAGHEVVRHWVHGEHLLFDGRKMAKSTGNVVLLQDVTDAGLDPLALRLAFLEQRYRQQVNLSWDILRAADRTLRRWRARVAEWAESPSAPMSAGHATRVLESFEDDLDTPAGLRVLRELERDPAVPPGAKFETFLHLDHLLGLDLSSEIGKAPALPPGAAELLGRRARAREARDWAAADRLRDELSRMGVKVADTPGGQTWAVGR</sequence>
<keyword evidence="3 10" id="KW-0479">Metal-binding</keyword>
<protein>
    <recommendedName>
        <fullName evidence="10">Cysteine--tRNA ligase</fullName>
        <ecNumber evidence="10">6.1.1.16</ecNumber>
    </recommendedName>
    <alternativeName>
        <fullName evidence="10">Cysteinyl-tRNA synthetase</fullName>
        <shortName evidence="10">CysRS</shortName>
    </alternativeName>
</protein>
<evidence type="ECO:0000256" key="5">
    <source>
        <dbReference type="ARBA" id="ARBA00022833"/>
    </source>
</evidence>
<feature type="binding site" evidence="10">
    <location>
        <position position="279"/>
    </location>
    <ligand>
        <name>ATP</name>
        <dbReference type="ChEBI" id="CHEBI:30616"/>
    </ligand>
</feature>
<keyword evidence="6 10" id="KW-0067">ATP-binding</keyword>
<keyword evidence="5 10" id="KW-0862">Zinc</keyword>
<dbReference type="InterPro" id="IPR014729">
    <property type="entry name" value="Rossmann-like_a/b/a_fold"/>
</dbReference>
<dbReference type="SUPFAM" id="SSF47323">
    <property type="entry name" value="Anticodon-binding domain of a subclass of class I aminoacyl-tRNA synthetases"/>
    <property type="match status" value="1"/>
</dbReference>
<evidence type="ECO:0000256" key="3">
    <source>
        <dbReference type="ARBA" id="ARBA00022723"/>
    </source>
</evidence>
<dbReference type="InterPro" id="IPR015803">
    <property type="entry name" value="Cys-tRNA-ligase"/>
</dbReference>
<comment type="cofactor">
    <cofactor evidence="10">
        <name>Zn(2+)</name>
        <dbReference type="ChEBI" id="CHEBI:29105"/>
    </cofactor>
    <text evidence="10">Binds 1 zinc ion per subunit.</text>
</comment>
<gene>
    <name evidence="10 13" type="primary">cysS</name>
    <name evidence="13" type="ORF">ACIBG2_24745</name>
</gene>
<dbReference type="Proteomes" id="UP001612741">
    <property type="component" value="Unassembled WGS sequence"/>
</dbReference>
<evidence type="ECO:0000256" key="9">
    <source>
        <dbReference type="ARBA" id="ARBA00047398"/>
    </source>
</evidence>
<proteinExistence type="inferred from homology"/>
<dbReference type="EC" id="6.1.1.16" evidence="10"/>
<evidence type="ECO:0000256" key="10">
    <source>
        <dbReference type="HAMAP-Rule" id="MF_00041"/>
    </source>
</evidence>
<dbReference type="SUPFAM" id="SSF52374">
    <property type="entry name" value="Nucleotidylyl transferase"/>
    <property type="match status" value="1"/>
</dbReference>
<dbReference type="GO" id="GO:0004817">
    <property type="term" value="F:cysteine-tRNA ligase activity"/>
    <property type="evidence" value="ECO:0007669"/>
    <property type="project" value="UniProtKB-EC"/>
</dbReference>
<dbReference type="NCBIfam" id="TIGR00435">
    <property type="entry name" value="cysS"/>
    <property type="match status" value="1"/>
</dbReference>
<name>A0ABW7YZA8_9ACTN</name>
<dbReference type="InterPro" id="IPR032678">
    <property type="entry name" value="tRNA-synt_1_cat_dom"/>
</dbReference>
<evidence type="ECO:0000256" key="8">
    <source>
        <dbReference type="ARBA" id="ARBA00023146"/>
    </source>
</evidence>
<keyword evidence="4 10" id="KW-0547">Nucleotide-binding</keyword>
<accession>A0ABW7YZA8</accession>
<evidence type="ECO:0000256" key="1">
    <source>
        <dbReference type="ARBA" id="ARBA00011245"/>
    </source>
</evidence>
<feature type="short sequence motif" description="'HIGH' region" evidence="10">
    <location>
        <begin position="29"/>
        <end position="39"/>
    </location>
</feature>
<dbReference type="CDD" id="cd00672">
    <property type="entry name" value="CysRS_core"/>
    <property type="match status" value="1"/>
</dbReference>